<accession>A0A507BU45</accession>
<dbReference type="FunFam" id="3.40.605.10:FF:000026">
    <property type="entry name" value="Aldehyde dehydrogenase, putative"/>
    <property type="match status" value="1"/>
</dbReference>
<evidence type="ECO:0000256" key="3">
    <source>
        <dbReference type="ARBA" id="ARBA00023027"/>
    </source>
</evidence>
<dbReference type="PROSITE" id="PS00687">
    <property type="entry name" value="ALDEHYDE_DEHYDR_GLU"/>
    <property type="match status" value="1"/>
</dbReference>
<evidence type="ECO:0000259" key="7">
    <source>
        <dbReference type="Pfam" id="PF00171"/>
    </source>
</evidence>
<dbReference type="Proteomes" id="UP000319731">
    <property type="component" value="Unassembled WGS sequence"/>
</dbReference>
<evidence type="ECO:0000313" key="8">
    <source>
        <dbReference type="EMBL" id="TPX33030.1"/>
    </source>
</evidence>
<dbReference type="InterPro" id="IPR016162">
    <property type="entry name" value="Ald_DH_N"/>
</dbReference>
<reference evidence="8 9" key="1">
    <citation type="journal article" date="2019" name="Sci. Rep.">
        <title>Comparative genomics of chytrid fungi reveal insights into the obligate biotrophic and pathogenic lifestyle of Synchytrium endobioticum.</title>
        <authorList>
            <person name="van de Vossenberg B.T.L.H."/>
            <person name="Warris S."/>
            <person name="Nguyen H.D.T."/>
            <person name="van Gent-Pelzer M.P.E."/>
            <person name="Joly D.L."/>
            <person name="van de Geest H.C."/>
            <person name="Bonants P.J.M."/>
            <person name="Smith D.S."/>
            <person name="Levesque C.A."/>
            <person name="van der Lee T.A.J."/>
        </authorList>
    </citation>
    <scope>NUCLEOTIDE SEQUENCE [LARGE SCALE GENOMIC DNA]</scope>
    <source>
        <strain evidence="8 9">JEL517</strain>
    </source>
</reference>
<comment type="similarity">
    <text evidence="1 6">Belongs to the aldehyde dehydrogenase family.</text>
</comment>
<dbReference type="InterPro" id="IPR016160">
    <property type="entry name" value="Ald_DH_CS_CYS"/>
</dbReference>
<dbReference type="EMBL" id="QEAO01000024">
    <property type="protein sequence ID" value="TPX33030.1"/>
    <property type="molecule type" value="Genomic_DNA"/>
</dbReference>
<dbReference type="PANTHER" id="PTHR11699">
    <property type="entry name" value="ALDEHYDE DEHYDROGENASE-RELATED"/>
    <property type="match status" value="1"/>
</dbReference>
<evidence type="ECO:0000256" key="1">
    <source>
        <dbReference type="ARBA" id="ARBA00009986"/>
    </source>
</evidence>
<comment type="pathway">
    <text evidence="4">Alcohol metabolism; ethanol degradation; acetate from ethanol: step 2/2.</text>
</comment>
<dbReference type="Gene3D" id="3.40.309.10">
    <property type="entry name" value="Aldehyde Dehydrogenase, Chain A, domain 2"/>
    <property type="match status" value="1"/>
</dbReference>
<dbReference type="InterPro" id="IPR016161">
    <property type="entry name" value="Ald_DH/histidinol_DH"/>
</dbReference>
<dbReference type="GO" id="GO:0005739">
    <property type="term" value="C:mitochondrion"/>
    <property type="evidence" value="ECO:0007669"/>
    <property type="project" value="UniProtKB-ARBA"/>
</dbReference>
<dbReference type="Gene3D" id="3.40.605.10">
    <property type="entry name" value="Aldehyde Dehydrogenase, Chain A, domain 1"/>
    <property type="match status" value="1"/>
</dbReference>
<evidence type="ECO:0000256" key="2">
    <source>
        <dbReference type="ARBA" id="ARBA00023002"/>
    </source>
</evidence>
<dbReference type="GO" id="GO:0019413">
    <property type="term" value="P:acetate biosynthetic process"/>
    <property type="evidence" value="ECO:0007669"/>
    <property type="project" value="UniProtKB-ARBA"/>
</dbReference>
<dbReference type="AlphaFoldDB" id="A0A507BU45"/>
<feature type="domain" description="Aldehyde dehydrogenase" evidence="7">
    <location>
        <begin position="33"/>
        <end position="493"/>
    </location>
</feature>
<dbReference type="CDD" id="cd07091">
    <property type="entry name" value="ALDH_F1-2_Ald2-like"/>
    <property type="match status" value="1"/>
</dbReference>
<proteinExistence type="inferred from homology"/>
<dbReference type="FunFam" id="3.40.605.10:FF:000011">
    <property type="entry name" value="ALD5p Mitochondrial aldehyde dehydrogenase"/>
    <property type="match status" value="1"/>
</dbReference>
<dbReference type="InterPro" id="IPR015590">
    <property type="entry name" value="Aldehyde_DH_dom"/>
</dbReference>
<keyword evidence="9" id="KW-1185">Reference proteome</keyword>
<dbReference type="FunFam" id="3.40.309.10:FF:000001">
    <property type="entry name" value="Mitochondrial aldehyde dehydrogenase 2"/>
    <property type="match status" value="1"/>
</dbReference>
<dbReference type="Pfam" id="PF00171">
    <property type="entry name" value="Aldedh"/>
    <property type="match status" value="1"/>
</dbReference>
<evidence type="ECO:0000256" key="4">
    <source>
        <dbReference type="ARBA" id="ARBA00037885"/>
    </source>
</evidence>
<dbReference type="SUPFAM" id="SSF53720">
    <property type="entry name" value="ALDH-like"/>
    <property type="match status" value="1"/>
</dbReference>
<keyword evidence="2 6" id="KW-0560">Oxidoreductase</keyword>
<dbReference type="GO" id="GO:0004029">
    <property type="term" value="F:aldehyde dehydrogenase (NAD+) activity"/>
    <property type="evidence" value="ECO:0007669"/>
    <property type="project" value="UniProtKB-ARBA"/>
</dbReference>
<comment type="caution">
    <text evidence="8">The sequence shown here is derived from an EMBL/GenBank/DDBJ whole genome shotgun (WGS) entry which is preliminary data.</text>
</comment>
<protein>
    <recommendedName>
        <fullName evidence="7">Aldehyde dehydrogenase domain-containing protein</fullName>
    </recommendedName>
</protein>
<dbReference type="PROSITE" id="PS00070">
    <property type="entry name" value="ALDEHYDE_DEHYDR_CYS"/>
    <property type="match status" value="1"/>
</dbReference>
<dbReference type="RefSeq" id="XP_031024125.1">
    <property type="nucleotide sequence ID" value="XM_031169948.1"/>
</dbReference>
<gene>
    <name evidence="8" type="ORF">SmJEL517_g04020</name>
</gene>
<name>A0A507BU45_9FUNG</name>
<dbReference type="InterPro" id="IPR016163">
    <property type="entry name" value="Ald_DH_C"/>
</dbReference>
<dbReference type="GeneID" id="42005245"/>
<evidence type="ECO:0000256" key="6">
    <source>
        <dbReference type="RuleBase" id="RU003345"/>
    </source>
</evidence>
<evidence type="ECO:0000313" key="9">
    <source>
        <dbReference type="Proteomes" id="UP000319731"/>
    </source>
</evidence>
<sequence length="493" mass="53398">MVETFNRDTHITVTTTKGVDYSVPSGLFINGQFVKSVSGKKFASVNPSNGKVFAEFYEGDKADIDLAVKSAKAAYKSWSKVTPAERGRLIFKFCDLFERDKQIFAELESMDMGKTVKDMLSTDVPDFLACMRYYAGWADKIHGKVVDVDPSLQTYTRHEPMGVVGQIIPWNYPLVMASWKLGPALSCGNCVVLKTSEKSPCTALKMMELWTEAGLPPGVLNIVSGYGPTAGSALASHMDVSKIAFTGSTGVGRKILAAAASSNLKKVTLELGGKSPNIVFKDADLDKAAYWCSIGIFSNHGQACSAGSRIFVHADIYDAFLEKLKETAQKLKVGDPTSEDTDQGPLVDELQFNRVMNYIEQGKKAGARVVCGGERNGTVGFFVKPTVFADCDDSMIVVKEEIFGPVVVCLKFTDFDEVMERANSTSYGLAAAVHTQSLPLAFKAVNALEAGSVWVNAYHLGPPSMPFGGYKQSGIGRELGKYALAEYTQVKAV</sequence>
<dbReference type="OrthoDB" id="310895at2759"/>
<keyword evidence="3" id="KW-0520">NAD</keyword>
<feature type="active site" evidence="5">
    <location>
        <position position="270"/>
    </location>
</feature>
<dbReference type="STRING" id="1806994.A0A507BU45"/>
<dbReference type="InterPro" id="IPR029510">
    <property type="entry name" value="Ald_DH_CS_GLU"/>
</dbReference>
<organism evidence="8 9">
    <name type="scientific">Synchytrium microbalum</name>
    <dbReference type="NCBI Taxonomy" id="1806994"/>
    <lineage>
        <taxon>Eukaryota</taxon>
        <taxon>Fungi</taxon>
        <taxon>Fungi incertae sedis</taxon>
        <taxon>Chytridiomycota</taxon>
        <taxon>Chytridiomycota incertae sedis</taxon>
        <taxon>Chytridiomycetes</taxon>
        <taxon>Synchytriales</taxon>
        <taxon>Synchytriaceae</taxon>
        <taxon>Synchytrium</taxon>
    </lineage>
</organism>
<evidence type="ECO:0000256" key="5">
    <source>
        <dbReference type="PROSITE-ProRule" id="PRU10007"/>
    </source>
</evidence>